<dbReference type="InterPro" id="IPR036527">
    <property type="entry name" value="SCP2_sterol-bd_dom_sf"/>
</dbReference>
<dbReference type="InterPro" id="IPR016181">
    <property type="entry name" value="Acyl_CoA_acyltransferase"/>
</dbReference>
<dbReference type="Pfam" id="PF13530">
    <property type="entry name" value="SCP2_2"/>
    <property type="match status" value="1"/>
</dbReference>
<evidence type="ECO:0000259" key="1">
    <source>
        <dbReference type="PROSITE" id="PS51186"/>
    </source>
</evidence>
<dbReference type="SUPFAM" id="SSF55729">
    <property type="entry name" value="Acyl-CoA N-acyltransferases (Nat)"/>
    <property type="match status" value="1"/>
</dbReference>
<dbReference type="GO" id="GO:0030649">
    <property type="term" value="P:aminoglycoside antibiotic catabolic process"/>
    <property type="evidence" value="ECO:0007669"/>
    <property type="project" value="TreeGrafter"/>
</dbReference>
<proteinExistence type="predicted"/>
<reference evidence="2 3" key="1">
    <citation type="journal article" date="2018" name="Int. J. Syst. Evol. Microbiol.">
        <title>Methylomusa anaerophila gen. nov., sp. nov., an anaerobic methanol-utilizing bacterium isolated from a microbial fuel cell.</title>
        <authorList>
            <person name="Amano N."/>
            <person name="Yamamuro A."/>
            <person name="Miyahara M."/>
            <person name="Kouzuma A."/>
            <person name="Abe T."/>
            <person name="Watanabe K."/>
        </authorList>
    </citation>
    <scope>NUCLEOTIDE SEQUENCE [LARGE SCALE GENOMIC DNA]</scope>
    <source>
        <strain evidence="2 3">MMFC1</strain>
    </source>
</reference>
<feature type="domain" description="N-acetyltransferase" evidence="1">
    <location>
        <begin position="1"/>
        <end position="156"/>
    </location>
</feature>
<sequence length="416" mass="47720">MLIRKLDETDFPGYVQLQGTAYPGFYSIVPFPHQEMEERFIQLQKEDPIRKFYGVFQDGGLVGGMQLYDFTLRFHDTRIPLGGIGSVATDFLHKKKKVAKEIITFFINHYRSKEYVLAALHPFRPDFYKKMGFGYGTKTNLYRVKPESLPHGHTKQNLRFCTKQDIPLLVSCHNRVSAKTHGMIEQDSVMMERFFRDPGIRVIGYGQDGQLRGYVAFKFVPEPGKSPMIYDMEIIEMIYETPAATQELFSCLHSQSDQVRSIYLHTQDESFHYLLADPRNGTENLLPCIAHECNKQGLGIMYRVINIKGIFQVLREHDFGHQSCKLRIDVEDNFYPANSGAVILHCNCGRATVSEENDYEVAMSLNIGEFSSLLMGAVTVKQLCRHGLAVISDQSYLEIINQMFMVEEKPVCTVRF</sequence>
<dbReference type="InterPro" id="IPR051554">
    <property type="entry name" value="Acetyltransferase_Eis"/>
</dbReference>
<dbReference type="InterPro" id="IPR025559">
    <property type="entry name" value="Eis_dom"/>
</dbReference>
<dbReference type="Gene3D" id="3.30.1050.10">
    <property type="entry name" value="SCP2 sterol-binding domain"/>
    <property type="match status" value="1"/>
</dbReference>
<evidence type="ECO:0000313" key="3">
    <source>
        <dbReference type="Proteomes" id="UP000276437"/>
    </source>
</evidence>
<dbReference type="InterPro" id="IPR041380">
    <property type="entry name" value="Acetyltransf_17"/>
</dbReference>
<dbReference type="InterPro" id="IPR000182">
    <property type="entry name" value="GNAT_dom"/>
</dbReference>
<dbReference type="Proteomes" id="UP000276437">
    <property type="component" value="Chromosome"/>
</dbReference>
<dbReference type="RefSeq" id="WP_126305901.1">
    <property type="nucleotide sequence ID" value="NZ_AP018449.1"/>
</dbReference>
<dbReference type="PANTHER" id="PTHR37817:SF1">
    <property type="entry name" value="N-ACETYLTRANSFERASE EIS"/>
    <property type="match status" value="1"/>
</dbReference>
<dbReference type="SUPFAM" id="SSF55718">
    <property type="entry name" value="SCP-like"/>
    <property type="match status" value="1"/>
</dbReference>
<dbReference type="EMBL" id="AP018449">
    <property type="protein sequence ID" value="BBB89698.1"/>
    <property type="molecule type" value="Genomic_DNA"/>
</dbReference>
<organism evidence="2 3">
    <name type="scientific">Methylomusa anaerophila</name>
    <dbReference type="NCBI Taxonomy" id="1930071"/>
    <lineage>
        <taxon>Bacteria</taxon>
        <taxon>Bacillati</taxon>
        <taxon>Bacillota</taxon>
        <taxon>Negativicutes</taxon>
        <taxon>Selenomonadales</taxon>
        <taxon>Sporomusaceae</taxon>
        <taxon>Methylomusa</taxon>
    </lineage>
</organism>
<dbReference type="AlphaFoldDB" id="A0A348AF50"/>
<dbReference type="PROSITE" id="PS51186">
    <property type="entry name" value="GNAT"/>
    <property type="match status" value="1"/>
</dbReference>
<dbReference type="OrthoDB" id="2379505at2"/>
<keyword evidence="3" id="KW-1185">Reference proteome</keyword>
<gene>
    <name evidence="2" type="ORF">MAMMFC1_00331</name>
</gene>
<name>A0A348AF50_9FIRM</name>
<dbReference type="Pfam" id="PF17668">
    <property type="entry name" value="Acetyltransf_17"/>
    <property type="match status" value="1"/>
</dbReference>
<dbReference type="PANTHER" id="PTHR37817">
    <property type="entry name" value="N-ACETYLTRANSFERASE EIS"/>
    <property type="match status" value="1"/>
</dbReference>
<accession>A0A348AF50</accession>
<protein>
    <recommendedName>
        <fullName evidence="1">N-acetyltransferase domain-containing protein</fullName>
    </recommendedName>
</protein>
<evidence type="ECO:0000313" key="2">
    <source>
        <dbReference type="EMBL" id="BBB89698.1"/>
    </source>
</evidence>
<dbReference type="Pfam" id="PF13527">
    <property type="entry name" value="Acetyltransf_9"/>
    <property type="match status" value="1"/>
</dbReference>
<dbReference type="GO" id="GO:0034069">
    <property type="term" value="F:aminoglycoside N-acetyltransferase activity"/>
    <property type="evidence" value="ECO:0007669"/>
    <property type="project" value="TreeGrafter"/>
</dbReference>
<dbReference type="KEGG" id="mana:MAMMFC1_00331"/>
<dbReference type="Gene3D" id="3.40.630.30">
    <property type="match status" value="2"/>
</dbReference>